<reference evidence="14 15" key="1">
    <citation type="submission" date="2020-07" db="EMBL/GenBank/DDBJ databases">
        <title>Complete genome sequence for Sandaracinobacter sp. M6.</title>
        <authorList>
            <person name="Tang Y."/>
            <person name="Liu Q."/>
            <person name="Guo Z."/>
            <person name="Lei P."/>
            <person name="Huang B."/>
        </authorList>
    </citation>
    <scope>NUCLEOTIDE SEQUENCE [LARGE SCALE GENOMIC DNA]</scope>
    <source>
        <strain evidence="14 15">M6</strain>
    </source>
</reference>
<feature type="binding site" evidence="12">
    <location>
        <begin position="10"/>
        <end position="17"/>
    </location>
    <ligand>
        <name>ATP</name>
        <dbReference type="ChEBI" id="CHEBI:30616"/>
    </ligand>
</feature>
<dbReference type="InterPro" id="IPR039430">
    <property type="entry name" value="Thymidylate_kin-like_dom"/>
</dbReference>
<evidence type="ECO:0000256" key="9">
    <source>
        <dbReference type="ARBA" id="ARBA00029962"/>
    </source>
</evidence>
<feature type="domain" description="Thymidylate kinase-like" evidence="13">
    <location>
        <begin position="8"/>
        <end position="194"/>
    </location>
</feature>
<evidence type="ECO:0000256" key="3">
    <source>
        <dbReference type="ARBA" id="ARBA00017144"/>
    </source>
</evidence>
<dbReference type="RefSeq" id="WP_182294971.1">
    <property type="nucleotide sequence ID" value="NZ_CP059851.1"/>
</dbReference>
<name>A0A7G5IFI4_9SPHN</name>
<evidence type="ECO:0000256" key="2">
    <source>
        <dbReference type="ARBA" id="ARBA00012980"/>
    </source>
</evidence>
<evidence type="ECO:0000256" key="6">
    <source>
        <dbReference type="ARBA" id="ARBA00022741"/>
    </source>
</evidence>
<dbReference type="Pfam" id="PF02223">
    <property type="entry name" value="Thymidylate_kin"/>
    <property type="match status" value="1"/>
</dbReference>
<dbReference type="InterPro" id="IPR018095">
    <property type="entry name" value="Thymidylate_kin_CS"/>
</dbReference>
<dbReference type="CDD" id="cd01672">
    <property type="entry name" value="TMPK"/>
    <property type="match status" value="1"/>
</dbReference>
<keyword evidence="7 12" id="KW-0418">Kinase</keyword>
<dbReference type="SUPFAM" id="SSF52540">
    <property type="entry name" value="P-loop containing nucleoside triphosphate hydrolases"/>
    <property type="match status" value="1"/>
</dbReference>
<dbReference type="PROSITE" id="PS01331">
    <property type="entry name" value="THYMIDYLATE_KINASE"/>
    <property type="match status" value="1"/>
</dbReference>
<evidence type="ECO:0000256" key="4">
    <source>
        <dbReference type="ARBA" id="ARBA00022679"/>
    </source>
</evidence>
<evidence type="ECO:0000256" key="7">
    <source>
        <dbReference type="ARBA" id="ARBA00022777"/>
    </source>
</evidence>
<protein>
    <recommendedName>
        <fullName evidence="3 12">Thymidylate kinase</fullName>
        <ecNumber evidence="2 12">2.7.4.9</ecNumber>
    </recommendedName>
    <alternativeName>
        <fullName evidence="9 12">dTMP kinase</fullName>
    </alternativeName>
</protein>
<sequence length="203" mass="21679">MTGKFISFEGGEGAGKSTQIARLAARLRAAGRAVTETREPGGTPGAEAIRALLVSGTADRWDAITEALLMNAARADHVTRVIRPALAAGQVVLCDRYVDSTLVYQGQAGDLSALRQLHKYATGNLWPDLTLWLDLPVKQGLIRASTRGDSGRFEAKGLAFHERVRAGFAALAAAEPARVMRVDASGDEEAVAERVWGAVAWRL</sequence>
<keyword evidence="15" id="KW-1185">Reference proteome</keyword>
<comment type="catalytic activity">
    <reaction evidence="10 12">
        <text>dTMP + ATP = dTDP + ADP</text>
        <dbReference type="Rhea" id="RHEA:13517"/>
        <dbReference type="ChEBI" id="CHEBI:30616"/>
        <dbReference type="ChEBI" id="CHEBI:58369"/>
        <dbReference type="ChEBI" id="CHEBI:63528"/>
        <dbReference type="ChEBI" id="CHEBI:456216"/>
        <dbReference type="EC" id="2.7.4.9"/>
    </reaction>
</comment>
<evidence type="ECO:0000313" key="15">
    <source>
        <dbReference type="Proteomes" id="UP000515292"/>
    </source>
</evidence>
<dbReference type="GO" id="GO:0005524">
    <property type="term" value="F:ATP binding"/>
    <property type="evidence" value="ECO:0007669"/>
    <property type="project" value="UniProtKB-UniRule"/>
</dbReference>
<keyword evidence="4 12" id="KW-0808">Transferase</keyword>
<keyword evidence="8 12" id="KW-0067">ATP-binding</keyword>
<dbReference type="GO" id="GO:0006227">
    <property type="term" value="P:dUDP biosynthetic process"/>
    <property type="evidence" value="ECO:0007669"/>
    <property type="project" value="TreeGrafter"/>
</dbReference>
<dbReference type="Proteomes" id="UP000515292">
    <property type="component" value="Chromosome"/>
</dbReference>
<evidence type="ECO:0000256" key="10">
    <source>
        <dbReference type="ARBA" id="ARBA00048743"/>
    </source>
</evidence>
<comment type="function">
    <text evidence="11 12">Phosphorylation of dTMP to form dTDP in both de novo and salvage pathways of dTTP synthesis.</text>
</comment>
<dbReference type="PANTHER" id="PTHR10344">
    <property type="entry name" value="THYMIDYLATE KINASE"/>
    <property type="match status" value="1"/>
</dbReference>
<accession>A0A7G5IFI4</accession>
<dbReference type="KEGG" id="sand:H3309_12210"/>
<keyword evidence="6 12" id="KW-0547">Nucleotide-binding</keyword>
<evidence type="ECO:0000256" key="12">
    <source>
        <dbReference type="HAMAP-Rule" id="MF_00165"/>
    </source>
</evidence>
<dbReference type="PANTHER" id="PTHR10344:SF4">
    <property type="entry name" value="UMP-CMP KINASE 2, MITOCHONDRIAL"/>
    <property type="match status" value="1"/>
</dbReference>
<evidence type="ECO:0000256" key="8">
    <source>
        <dbReference type="ARBA" id="ARBA00022840"/>
    </source>
</evidence>
<evidence type="ECO:0000313" key="14">
    <source>
        <dbReference type="EMBL" id="QMW22126.1"/>
    </source>
</evidence>
<dbReference type="GO" id="GO:0006235">
    <property type="term" value="P:dTTP biosynthetic process"/>
    <property type="evidence" value="ECO:0007669"/>
    <property type="project" value="UniProtKB-UniRule"/>
</dbReference>
<dbReference type="InterPro" id="IPR018094">
    <property type="entry name" value="Thymidylate_kinase"/>
</dbReference>
<gene>
    <name evidence="12" type="primary">tmk</name>
    <name evidence="14" type="ORF">H3309_12210</name>
</gene>
<dbReference type="EMBL" id="CP059851">
    <property type="protein sequence ID" value="QMW22126.1"/>
    <property type="molecule type" value="Genomic_DNA"/>
</dbReference>
<dbReference type="HAMAP" id="MF_00165">
    <property type="entry name" value="Thymidylate_kinase"/>
    <property type="match status" value="1"/>
</dbReference>
<comment type="similarity">
    <text evidence="1 12">Belongs to the thymidylate kinase family.</text>
</comment>
<evidence type="ECO:0000256" key="11">
    <source>
        <dbReference type="ARBA" id="ARBA00057735"/>
    </source>
</evidence>
<dbReference type="GO" id="GO:0006233">
    <property type="term" value="P:dTDP biosynthetic process"/>
    <property type="evidence" value="ECO:0007669"/>
    <property type="project" value="InterPro"/>
</dbReference>
<dbReference type="FunFam" id="3.40.50.300:FF:000225">
    <property type="entry name" value="Thymidylate kinase"/>
    <property type="match status" value="1"/>
</dbReference>
<evidence type="ECO:0000256" key="1">
    <source>
        <dbReference type="ARBA" id="ARBA00009776"/>
    </source>
</evidence>
<keyword evidence="5 12" id="KW-0545">Nucleotide biosynthesis</keyword>
<dbReference type="AlphaFoldDB" id="A0A7G5IFI4"/>
<organism evidence="14 15">
    <name type="scientific">Sandaracinobacteroides saxicola</name>
    <dbReference type="NCBI Taxonomy" id="2759707"/>
    <lineage>
        <taxon>Bacteria</taxon>
        <taxon>Pseudomonadati</taxon>
        <taxon>Pseudomonadota</taxon>
        <taxon>Alphaproteobacteria</taxon>
        <taxon>Sphingomonadales</taxon>
        <taxon>Sphingosinicellaceae</taxon>
        <taxon>Sandaracinobacteroides</taxon>
    </lineage>
</organism>
<evidence type="ECO:0000259" key="13">
    <source>
        <dbReference type="Pfam" id="PF02223"/>
    </source>
</evidence>
<evidence type="ECO:0000256" key="5">
    <source>
        <dbReference type="ARBA" id="ARBA00022727"/>
    </source>
</evidence>
<dbReference type="Gene3D" id="3.40.50.300">
    <property type="entry name" value="P-loop containing nucleotide triphosphate hydrolases"/>
    <property type="match status" value="1"/>
</dbReference>
<proteinExistence type="inferred from homology"/>
<dbReference type="EC" id="2.7.4.9" evidence="2 12"/>
<dbReference type="GO" id="GO:0004798">
    <property type="term" value="F:dTMP kinase activity"/>
    <property type="evidence" value="ECO:0007669"/>
    <property type="project" value="UniProtKB-UniRule"/>
</dbReference>
<dbReference type="GO" id="GO:0005829">
    <property type="term" value="C:cytosol"/>
    <property type="evidence" value="ECO:0007669"/>
    <property type="project" value="TreeGrafter"/>
</dbReference>
<dbReference type="InterPro" id="IPR027417">
    <property type="entry name" value="P-loop_NTPase"/>
</dbReference>
<dbReference type="NCBIfam" id="TIGR00041">
    <property type="entry name" value="DTMP_kinase"/>
    <property type="match status" value="1"/>
</dbReference>